<dbReference type="InterPro" id="IPR008271">
    <property type="entry name" value="Ser/Thr_kinase_AS"/>
</dbReference>
<dbReference type="Pfam" id="PF00069">
    <property type="entry name" value="Pkinase"/>
    <property type="match status" value="1"/>
</dbReference>
<dbReference type="Gene3D" id="3.30.200.20">
    <property type="entry name" value="Phosphorylase Kinase, domain 1"/>
    <property type="match status" value="1"/>
</dbReference>
<feature type="domain" description="Protein kinase" evidence="10">
    <location>
        <begin position="16"/>
        <end position="275"/>
    </location>
</feature>
<protein>
    <recommendedName>
        <fullName evidence="1">non-specific serine/threonine protein kinase</fullName>
        <ecNumber evidence="1">2.7.11.1</ecNumber>
    </recommendedName>
</protein>
<evidence type="ECO:0000256" key="3">
    <source>
        <dbReference type="ARBA" id="ARBA00022679"/>
    </source>
</evidence>
<accession>A0ABY3U046</accession>
<keyword evidence="5 11" id="KW-0418">Kinase</keyword>
<dbReference type="SUPFAM" id="SSF56112">
    <property type="entry name" value="Protein kinase-like (PK-like)"/>
    <property type="match status" value="1"/>
</dbReference>
<dbReference type="PROSITE" id="PS00107">
    <property type="entry name" value="PROTEIN_KINASE_ATP"/>
    <property type="match status" value="1"/>
</dbReference>
<keyword evidence="9" id="KW-0472">Membrane</keyword>
<reference evidence="11" key="1">
    <citation type="submission" date="2022-08" db="EMBL/GenBank/DDBJ databases">
        <title>Complete genome sequence of 14 non-tuberculosis mycobacteria type-strains.</title>
        <authorList>
            <person name="Igarashi Y."/>
            <person name="Osugi A."/>
            <person name="Mitarai S."/>
        </authorList>
    </citation>
    <scope>NUCLEOTIDE SEQUENCE</scope>
    <source>
        <strain evidence="11">DSM 45575</strain>
    </source>
</reference>
<keyword evidence="3" id="KW-0808">Transferase</keyword>
<dbReference type="PROSITE" id="PS00108">
    <property type="entry name" value="PROTEIN_KINASE_ST"/>
    <property type="match status" value="1"/>
</dbReference>
<evidence type="ECO:0000256" key="7">
    <source>
        <dbReference type="PROSITE-ProRule" id="PRU10141"/>
    </source>
</evidence>
<dbReference type="PANTHER" id="PTHR43289:SF6">
    <property type="entry name" value="SERINE_THREONINE-PROTEIN KINASE NEKL-3"/>
    <property type="match status" value="1"/>
</dbReference>
<keyword evidence="9" id="KW-0812">Transmembrane</keyword>
<proteinExistence type="predicted"/>
<evidence type="ECO:0000256" key="9">
    <source>
        <dbReference type="SAM" id="Phobius"/>
    </source>
</evidence>
<evidence type="ECO:0000313" key="11">
    <source>
        <dbReference type="EMBL" id="ULN53347.1"/>
    </source>
</evidence>
<dbReference type="PROSITE" id="PS50011">
    <property type="entry name" value="PROTEIN_KINASE_DOM"/>
    <property type="match status" value="1"/>
</dbReference>
<feature type="compositionally biased region" description="Pro residues" evidence="8">
    <location>
        <begin position="358"/>
        <end position="371"/>
    </location>
</feature>
<dbReference type="SMART" id="SM00220">
    <property type="entry name" value="S_TKc"/>
    <property type="match status" value="1"/>
</dbReference>
<dbReference type="GO" id="GO:0004674">
    <property type="term" value="F:protein serine/threonine kinase activity"/>
    <property type="evidence" value="ECO:0007669"/>
    <property type="project" value="UniProtKB-KW"/>
</dbReference>
<evidence type="ECO:0000256" key="8">
    <source>
        <dbReference type="SAM" id="MobiDB-lite"/>
    </source>
</evidence>
<evidence type="ECO:0000256" key="5">
    <source>
        <dbReference type="ARBA" id="ARBA00022777"/>
    </source>
</evidence>
<keyword evidence="12" id="KW-1185">Reference proteome</keyword>
<dbReference type="InterPro" id="IPR000719">
    <property type="entry name" value="Prot_kinase_dom"/>
</dbReference>
<gene>
    <name evidence="11" type="ORF">MIU77_03075</name>
</gene>
<evidence type="ECO:0000256" key="2">
    <source>
        <dbReference type="ARBA" id="ARBA00022527"/>
    </source>
</evidence>
<dbReference type="Proteomes" id="UP001055200">
    <property type="component" value="Chromosome"/>
</dbReference>
<keyword evidence="9" id="KW-1133">Transmembrane helix</keyword>
<evidence type="ECO:0000256" key="1">
    <source>
        <dbReference type="ARBA" id="ARBA00012513"/>
    </source>
</evidence>
<feature type="transmembrane region" description="Helical" evidence="9">
    <location>
        <begin position="322"/>
        <end position="346"/>
    </location>
</feature>
<evidence type="ECO:0000313" key="12">
    <source>
        <dbReference type="Proteomes" id="UP001055200"/>
    </source>
</evidence>
<evidence type="ECO:0000256" key="6">
    <source>
        <dbReference type="ARBA" id="ARBA00022840"/>
    </source>
</evidence>
<evidence type="ECO:0000259" key="10">
    <source>
        <dbReference type="PROSITE" id="PS50011"/>
    </source>
</evidence>
<dbReference type="EC" id="2.7.11.1" evidence="1"/>
<keyword evidence="6 7" id="KW-0067">ATP-binding</keyword>
<dbReference type="CDD" id="cd14014">
    <property type="entry name" value="STKc_PknB_like"/>
    <property type="match status" value="1"/>
</dbReference>
<keyword evidence="2 11" id="KW-0723">Serine/threonine-protein kinase</keyword>
<sequence length="493" mass="51237">MGSTTPTRAGTRFGKYRLVRLLGRGGMGEVYEAVDTEKGRTVALKILLEDYSADQDYRRRFTREAHAAAQLAEPHVIPIHDWGEIDTRLYIDMRLVHGDNLRDVLAAGPLEPARAVAVCTQVAEALDAAHAGGVIHRDVKPENIIVADGDFAYLLDFGIAEQAGETRLTKAGMTVGSLAYLAPERLGGGAATASVDVYGLACVLFECLTGRQPFLADTLAQVMTEHLYAPPPAPSAVVAAVPTAFDAVIARGMAKQPDDRYGSAGALVRAAARALSPPARSAAQSAYPTMAAAHVQAATEVRGAVAAPPPAAPPVPAGPPGWLLPTLIAAGVVVLAAVGITLGVLIGQSSTPQSTAPPSSPRLSPSPPMQPAPTLETTRAPVLPPAVHGPDTLGASCDTGFVHGAGDVFGSHALRGSAETSCVFTRNVLAAYWRAGPATETSREIAAPGSRPCGESGDTACTRDGEFVMRCAVRGTDDWITCEGGNNARVYLY</sequence>
<dbReference type="RefSeq" id="WP_240171599.1">
    <property type="nucleotide sequence ID" value="NZ_CP092365.1"/>
</dbReference>
<dbReference type="PANTHER" id="PTHR43289">
    <property type="entry name" value="MITOGEN-ACTIVATED PROTEIN KINASE KINASE KINASE 20-RELATED"/>
    <property type="match status" value="1"/>
</dbReference>
<dbReference type="Gene3D" id="1.10.510.10">
    <property type="entry name" value="Transferase(Phosphotransferase) domain 1"/>
    <property type="match status" value="1"/>
</dbReference>
<dbReference type="InterPro" id="IPR011009">
    <property type="entry name" value="Kinase-like_dom_sf"/>
</dbReference>
<keyword evidence="4 7" id="KW-0547">Nucleotide-binding</keyword>
<dbReference type="InterPro" id="IPR017441">
    <property type="entry name" value="Protein_kinase_ATP_BS"/>
</dbReference>
<name>A0ABY3U046_9MYCO</name>
<dbReference type="EMBL" id="CP092365">
    <property type="protein sequence ID" value="ULN53347.1"/>
    <property type="molecule type" value="Genomic_DNA"/>
</dbReference>
<feature type="binding site" evidence="7">
    <location>
        <position position="45"/>
    </location>
    <ligand>
        <name>ATP</name>
        <dbReference type="ChEBI" id="CHEBI:30616"/>
    </ligand>
</feature>
<organism evidence="11 12">
    <name type="scientific">Mycolicibacillus parakoreensis</name>
    <dbReference type="NCBI Taxonomy" id="1069221"/>
    <lineage>
        <taxon>Bacteria</taxon>
        <taxon>Bacillati</taxon>
        <taxon>Actinomycetota</taxon>
        <taxon>Actinomycetes</taxon>
        <taxon>Mycobacteriales</taxon>
        <taxon>Mycobacteriaceae</taxon>
        <taxon>Mycolicibacillus</taxon>
    </lineage>
</organism>
<evidence type="ECO:0000256" key="4">
    <source>
        <dbReference type="ARBA" id="ARBA00022741"/>
    </source>
</evidence>
<feature type="region of interest" description="Disordered" evidence="8">
    <location>
        <begin position="349"/>
        <end position="387"/>
    </location>
</feature>